<dbReference type="AlphaFoldDB" id="A0A182N6D9"/>
<evidence type="ECO:0000256" key="1">
    <source>
        <dbReference type="SAM" id="Phobius"/>
    </source>
</evidence>
<dbReference type="InterPro" id="IPR032675">
    <property type="entry name" value="LRR_dom_sf"/>
</dbReference>
<organism evidence="2 3">
    <name type="scientific">Anopheles dirus</name>
    <dbReference type="NCBI Taxonomy" id="7168"/>
    <lineage>
        <taxon>Eukaryota</taxon>
        <taxon>Metazoa</taxon>
        <taxon>Ecdysozoa</taxon>
        <taxon>Arthropoda</taxon>
        <taxon>Hexapoda</taxon>
        <taxon>Insecta</taxon>
        <taxon>Pterygota</taxon>
        <taxon>Neoptera</taxon>
        <taxon>Endopterygota</taxon>
        <taxon>Diptera</taxon>
        <taxon>Nematocera</taxon>
        <taxon>Culicoidea</taxon>
        <taxon>Culicidae</taxon>
        <taxon>Anophelinae</taxon>
        <taxon>Anopheles</taxon>
    </lineage>
</organism>
<dbReference type="Gene3D" id="3.80.10.10">
    <property type="entry name" value="Ribonuclease Inhibitor"/>
    <property type="match status" value="1"/>
</dbReference>
<reference evidence="3" key="1">
    <citation type="submission" date="2013-03" db="EMBL/GenBank/DDBJ databases">
        <title>The Genome Sequence of Anopheles dirus WRAIR2.</title>
        <authorList>
            <consortium name="The Broad Institute Genomics Platform"/>
            <person name="Neafsey D.E."/>
            <person name="Walton C."/>
            <person name="Walker B."/>
            <person name="Young S.K."/>
            <person name="Zeng Q."/>
            <person name="Gargeya S."/>
            <person name="Fitzgerald M."/>
            <person name="Haas B."/>
            <person name="Abouelleil A."/>
            <person name="Allen A.W."/>
            <person name="Alvarado L."/>
            <person name="Arachchi H.M."/>
            <person name="Berlin A.M."/>
            <person name="Chapman S.B."/>
            <person name="Gainer-Dewar J."/>
            <person name="Goldberg J."/>
            <person name="Griggs A."/>
            <person name="Gujja S."/>
            <person name="Hansen M."/>
            <person name="Howarth C."/>
            <person name="Imamovic A."/>
            <person name="Ireland A."/>
            <person name="Larimer J."/>
            <person name="McCowan C."/>
            <person name="Murphy C."/>
            <person name="Pearson M."/>
            <person name="Poon T.W."/>
            <person name="Priest M."/>
            <person name="Roberts A."/>
            <person name="Saif S."/>
            <person name="Shea T."/>
            <person name="Sisk P."/>
            <person name="Sykes S."/>
            <person name="Wortman J."/>
            <person name="Nusbaum C."/>
            <person name="Birren B."/>
        </authorList>
    </citation>
    <scope>NUCLEOTIDE SEQUENCE [LARGE SCALE GENOMIC DNA]</scope>
    <source>
        <strain evidence="3">WRAIR2</strain>
    </source>
</reference>
<proteinExistence type="predicted"/>
<sequence length="167" mass="18972">MDNLTHLYLGDNHFETIDLRPLPKGLAVLRVLRNELRELSLAGVTLPALTELDLESNALATLDLAALFTALPALRLLPIAYNTFPKEEAERIIADLRRHNVTFYLGAEQDGEVECDQDEYLVDNLCFADSMLSGRSFWKALFLIVVAVVVVTVFAVSVRWIWYQMRY</sequence>
<keyword evidence="1" id="KW-0472">Membrane</keyword>
<keyword evidence="1" id="KW-0812">Transmembrane</keyword>
<evidence type="ECO:0000313" key="2">
    <source>
        <dbReference type="EnsemblMetazoa" id="ADIR003211-PA"/>
    </source>
</evidence>
<keyword evidence="3" id="KW-1185">Reference proteome</keyword>
<name>A0A182N6D9_9DIPT</name>
<reference evidence="2" key="2">
    <citation type="submission" date="2020-05" db="UniProtKB">
        <authorList>
            <consortium name="EnsemblMetazoa"/>
        </authorList>
    </citation>
    <scope>IDENTIFICATION</scope>
    <source>
        <strain evidence="2">WRAIR2</strain>
    </source>
</reference>
<dbReference type="SUPFAM" id="SSF52058">
    <property type="entry name" value="L domain-like"/>
    <property type="match status" value="1"/>
</dbReference>
<dbReference type="Proteomes" id="UP000075884">
    <property type="component" value="Unassembled WGS sequence"/>
</dbReference>
<evidence type="ECO:0008006" key="4">
    <source>
        <dbReference type="Google" id="ProtNLM"/>
    </source>
</evidence>
<keyword evidence="1" id="KW-1133">Transmembrane helix</keyword>
<protein>
    <recommendedName>
        <fullName evidence="4">Leucine rich immune protein (Coil-less)</fullName>
    </recommendedName>
</protein>
<dbReference type="EnsemblMetazoa" id="ADIR003211-RA">
    <property type="protein sequence ID" value="ADIR003211-PA"/>
    <property type="gene ID" value="ADIR003211"/>
</dbReference>
<feature type="transmembrane region" description="Helical" evidence="1">
    <location>
        <begin position="140"/>
        <end position="162"/>
    </location>
</feature>
<evidence type="ECO:0000313" key="3">
    <source>
        <dbReference type="Proteomes" id="UP000075884"/>
    </source>
</evidence>
<accession>A0A182N6D9</accession>
<dbReference type="VEuPathDB" id="VectorBase:ADIR003211"/>
<dbReference type="STRING" id="7168.A0A182N6D9"/>